<evidence type="ECO:0000256" key="1">
    <source>
        <dbReference type="SAM" id="Phobius"/>
    </source>
</evidence>
<dbReference type="RefSeq" id="WP_055265619.1">
    <property type="nucleotide sequence ID" value="NZ_CABIXQ010000010.1"/>
</dbReference>
<dbReference type="Pfam" id="PF08486">
    <property type="entry name" value="SpoIID"/>
    <property type="match status" value="1"/>
</dbReference>
<proteinExistence type="predicted"/>
<name>A0A174FN49_9CLOT</name>
<dbReference type="PANTHER" id="PTHR30032:SF4">
    <property type="entry name" value="AMIDASE ENHANCER"/>
    <property type="match status" value="1"/>
</dbReference>
<protein>
    <submittedName>
        <fullName evidence="3">Sporulation stage II protein D</fullName>
    </submittedName>
</protein>
<dbReference type="InterPro" id="IPR051922">
    <property type="entry name" value="Bact_Sporulation_Assoc"/>
</dbReference>
<feature type="domain" description="Sporulation stage II protein D amidase enhancer LytB N-terminal" evidence="2">
    <location>
        <begin position="81"/>
        <end position="183"/>
    </location>
</feature>
<gene>
    <name evidence="3" type="ORF">ERS852471_01707</name>
</gene>
<dbReference type="NCBIfam" id="TIGR02669">
    <property type="entry name" value="SpoIID_LytB"/>
    <property type="match status" value="1"/>
</dbReference>
<dbReference type="InterPro" id="IPR014225">
    <property type="entry name" value="Spore_II_D_firmicutes"/>
</dbReference>
<dbReference type="OrthoDB" id="9794671at2"/>
<keyword evidence="1" id="KW-0812">Transmembrane</keyword>
<dbReference type="InterPro" id="IPR013693">
    <property type="entry name" value="SpoIID/LytB_N"/>
</dbReference>
<evidence type="ECO:0000313" key="4">
    <source>
        <dbReference type="Proteomes" id="UP000095594"/>
    </source>
</evidence>
<accession>A0A174FN49</accession>
<keyword evidence="1" id="KW-1133">Transmembrane helix</keyword>
<dbReference type="Proteomes" id="UP000095594">
    <property type="component" value="Unassembled WGS sequence"/>
</dbReference>
<dbReference type="GO" id="GO:0030435">
    <property type="term" value="P:sporulation resulting in formation of a cellular spore"/>
    <property type="evidence" value="ECO:0007669"/>
    <property type="project" value="InterPro"/>
</dbReference>
<sequence length="356" mass="40142">MNRRYKLNLNEGIKFLLFTTICIVVFMIIMPSILIKSEGINLDELSEVTKEIEAEITQPTTIEVKDIILNDSEMVSVYITSQNKIVDVPLEEYICGVISNEMPATFELEALKAQAVAARTYLASKKIKNCVKANGADICDSVHCQVYTSKEVRLELWQESDREKNWNKIVEAVESTKGQVMSYQNELVLYPQFFSTSSGMTENSVDLYWADIPYLKSVESTGEEIAPKFESEVSMTINEFINKFEESYPQSSLNASNIESSINVISKSEAGGVKEIQVAGETIRGQDFRFLYGLNSSNFTYEINDGNIIFKCKGYGHGVGMSQWGANVMAKEGKTYNEIIKHYYTGVEITNLRFSE</sequence>
<organism evidence="3 4">
    <name type="scientific">Clostridium disporicum</name>
    <dbReference type="NCBI Taxonomy" id="84024"/>
    <lineage>
        <taxon>Bacteria</taxon>
        <taxon>Bacillati</taxon>
        <taxon>Bacillota</taxon>
        <taxon>Clostridia</taxon>
        <taxon>Eubacteriales</taxon>
        <taxon>Clostridiaceae</taxon>
        <taxon>Clostridium</taxon>
    </lineage>
</organism>
<dbReference type="GO" id="GO:0030288">
    <property type="term" value="C:outer membrane-bounded periplasmic space"/>
    <property type="evidence" value="ECO:0007669"/>
    <property type="project" value="TreeGrafter"/>
</dbReference>
<reference evidence="3 4" key="1">
    <citation type="submission" date="2015-09" db="EMBL/GenBank/DDBJ databases">
        <authorList>
            <consortium name="Pathogen Informatics"/>
        </authorList>
    </citation>
    <scope>NUCLEOTIDE SEQUENCE [LARGE SCALE GENOMIC DNA]</scope>
    <source>
        <strain evidence="3 4">2789STDY5834856</strain>
    </source>
</reference>
<evidence type="ECO:0000259" key="2">
    <source>
        <dbReference type="Pfam" id="PF08486"/>
    </source>
</evidence>
<feature type="transmembrane region" description="Helical" evidence="1">
    <location>
        <begin position="12"/>
        <end position="34"/>
    </location>
</feature>
<dbReference type="EMBL" id="CYZX01000010">
    <property type="protein sequence ID" value="CUO51644.1"/>
    <property type="molecule type" value="Genomic_DNA"/>
</dbReference>
<dbReference type="InterPro" id="IPR013486">
    <property type="entry name" value="SpoIID/LytB"/>
</dbReference>
<evidence type="ECO:0000313" key="3">
    <source>
        <dbReference type="EMBL" id="CUO51644.1"/>
    </source>
</evidence>
<keyword evidence="1" id="KW-0472">Membrane</keyword>
<dbReference type="PANTHER" id="PTHR30032">
    <property type="entry name" value="N-ACETYLMURAMOYL-L-ALANINE AMIDASE-RELATED"/>
    <property type="match status" value="1"/>
</dbReference>
<dbReference type="AlphaFoldDB" id="A0A174FN49"/>
<dbReference type="NCBIfam" id="TIGR02870">
    <property type="entry name" value="spore_II_D"/>
    <property type="match status" value="1"/>
</dbReference>